<dbReference type="SUPFAM" id="SSF53649">
    <property type="entry name" value="Alkaline phosphatase-like"/>
    <property type="match status" value="1"/>
</dbReference>
<proteinExistence type="predicted"/>
<dbReference type="EMBL" id="CP011947">
    <property type="protein sequence ID" value="AKU07581.1"/>
    <property type="molecule type" value="Genomic_DNA"/>
</dbReference>
<gene>
    <name evidence="1" type="ORF">ABY42_07430</name>
    <name evidence="2" type="ORF">HfgLR_07740</name>
</gene>
<dbReference type="KEGG" id="hgi:ABY42_07430"/>
<dbReference type="InterPro" id="IPR017850">
    <property type="entry name" value="Alkaline_phosphatase_core_sf"/>
</dbReference>
<accession>A0A0K1ISZ0</accession>
<dbReference type="Proteomes" id="UP000663064">
    <property type="component" value="Chromosome"/>
</dbReference>
<evidence type="ECO:0000313" key="2">
    <source>
        <dbReference type="EMBL" id="QOS11690.1"/>
    </source>
</evidence>
<dbReference type="AlphaFoldDB" id="A0A0K1ISZ0"/>
<dbReference type="RefSeq" id="WP_050459079.1">
    <property type="nucleotide sequence ID" value="NZ_CP011947.1"/>
</dbReference>
<dbReference type="GeneID" id="59459203"/>
<protein>
    <submittedName>
        <fullName evidence="2">AlkP-core domain protein</fullName>
    </submittedName>
</protein>
<organism evidence="1 3">
    <name type="scientific">Haloferax gibbonsii</name>
    <dbReference type="NCBI Taxonomy" id="35746"/>
    <lineage>
        <taxon>Archaea</taxon>
        <taxon>Methanobacteriati</taxon>
        <taxon>Methanobacteriota</taxon>
        <taxon>Stenosarchaea group</taxon>
        <taxon>Halobacteria</taxon>
        <taxon>Halobacteriales</taxon>
        <taxon>Haloferacaceae</taxon>
        <taxon>Haloferax</taxon>
    </lineage>
</organism>
<dbReference type="EMBL" id="CP063205">
    <property type="protein sequence ID" value="QOS11690.1"/>
    <property type="molecule type" value="Genomic_DNA"/>
</dbReference>
<reference evidence="3" key="1">
    <citation type="journal article" date="2015" name="J. Biotechnol.">
        <title>Complete genome sequence of Haloferax gibbonsii strain ARA6, a potential producer of polyhydroxyalkanoates and halocins isolated from Araruama, Rio de Janeiro, Brasil.</title>
        <authorList>
            <person name="Pinto L.H."/>
            <person name="D'Alincourt Carvalho-Assef A.P."/>
            <person name="Vieira R.P."/>
            <person name="Clementino M.M."/>
            <person name="Albano R.M."/>
        </authorList>
    </citation>
    <scope>NUCLEOTIDE SEQUENCE [LARGE SCALE GENOMIC DNA]</scope>
    <source>
        <strain evidence="3">ARA6</strain>
    </source>
</reference>
<reference evidence="1" key="2">
    <citation type="submission" date="2015-06" db="EMBL/GenBank/DDBJ databases">
        <authorList>
            <person name="Hoefler B.C."/>
            <person name="Straight P.D."/>
        </authorList>
    </citation>
    <scope>NUCLEOTIDE SEQUENCE [LARGE SCALE GENOMIC DNA]</scope>
    <source>
        <strain evidence="1">ARA6</strain>
    </source>
</reference>
<dbReference type="Gene3D" id="3.40.720.10">
    <property type="entry name" value="Alkaline Phosphatase, subunit A"/>
    <property type="match status" value="1"/>
</dbReference>
<dbReference type="Proteomes" id="UP000066124">
    <property type="component" value="Chromosome"/>
</dbReference>
<evidence type="ECO:0000313" key="3">
    <source>
        <dbReference type="Proteomes" id="UP000066124"/>
    </source>
</evidence>
<sequence length="315" mass="35948">MSNAFDRIKYGLSQIAENGRSLNWWRGTLMRRGNGAIQTKLYPGRRGIDVVDADWDTLVVLDACRADLFEEFVDLDQFDDYRAETSRASATPEWLPVSFPDEYGDIVYVSGNPQVSKKVPDKWHKLLEVWQDAYDDDVEAILPGPIIDAAIRAREEYPDKRLIVHLMQPHVPFVGRPDLHFCTYQLFEDLDMDGDDRAGNVFEAAAKGIVDEEEMWQAYGENLTYAMDEVQRLIDAFDERIVLTSDHGNVVEAKSWPLPFTYHQHLPYHRHPGLVTVPWAVLDGERPTITDDGVESSSRATSAEVTERLENLGYK</sequence>
<reference evidence="2" key="3">
    <citation type="journal article" date="2021" name="Front. Microbiol.">
        <title>Cellular and Genomic Properties of Haloferax gibbonsii LR2-5, the Host of Euryarchaeal Virus HFTV1.</title>
        <authorList>
            <person name="Tittes C."/>
            <person name="Schwarzer S."/>
            <person name="Pfeiffer F."/>
            <person name="Dyall-Smith M."/>
            <person name="Rodriguez-Franco M."/>
            <person name="Oksanen H.M."/>
            <person name="Quax T.E.F."/>
        </authorList>
    </citation>
    <scope>NUCLEOTIDE SEQUENCE</scope>
    <source>
        <strain evidence="2">LR2-5</strain>
    </source>
</reference>
<name>A0A0K1ISZ0_HALGI</name>
<dbReference type="PATRIC" id="fig|35746.4.peg.1583"/>
<evidence type="ECO:0000313" key="1">
    <source>
        <dbReference type="EMBL" id="AKU07581.1"/>
    </source>
</evidence>